<feature type="chain" id="PRO_5025438190" evidence="1">
    <location>
        <begin position="23"/>
        <end position="171"/>
    </location>
</feature>
<dbReference type="KEGG" id="rhoz:GXP67_24050"/>
<name>A0A6C0GNJ0_9BACT</name>
<sequence length="171" mass="19359">MKKAIFYLLLVICSVYQTELYAQNNDYRFHSVFIYNFTKYIQWPASQQSGDFIIAVLGNSPIGTELEKMAENKTVGSQKMIIKRIKSLDEANNCHILFIPSNNSNNFDEIQAKLRGKPTLVITEKTGMAQKGSGINFVMQDNKWKFELNESATQSAGLKVSKELSKLAIHV</sequence>
<feature type="signal peptide" evidence="1">
    <location>
        <begin position="1"/>
        <end position="22"/>
    </location>
</feature>
<dbReference type="RefSeq" id="WP_162445486.1">
    <property type="nucleotide sequence ID" value="NZ_CP048222.1"/>
</dbReference>
<dbReference type="AlphaFoldDB" id="A0A6C0GNJ0"/>
<dbReference type="InterPro" id="IPR025293">
    <property type="entry name" value="YfiR/HmsC-like"/>
</dbReference>
<dbReference type="Pfam" id="PF13689">
    <property type="entry name" value="DUF4154"/>
    <property type="match status" value="1"/>
</dbReference>
<accession>A0A6C0GNJ0</accession>
<protein>
    <submittedName>
        <fullName evidence="2">YfiR family protein</fullName>
    </submittedName>
</protein>
<proteinExistence type="predicted"/>
<evidence type="ECO:0000256" key="1">
    <source>
        <dbReference type="SAM" id="SignalP"/>
    </source>
</evidence>
<evidence type="ECO:0000313" key="3">
    <source>
        <dbReference type="Proteomes" id="UP000480178"/>
    </source>
</evidence>
<organism evidence="2 3">
    <name type="scientific">Rhodocytophaga rosea</name>
    <dbReference type="NCBI Taxonomy" id="2704465"/>
    <lineage>
        <taxon>Bacteria</taxon>
        <taxon>Pseudomonadati</taxon>
        <taxon>Bacteroidota</taxon>
        <taxon>Cytophagia</taxon>
        <taxon>Cytophagales</taxon>
        <taxon>Rhodocytophagaceae</taxon>
        <taxon>Rhodocytophaga</taxon>
    </lineage>
</organism>
<reference evidence="2 3" key="1">
    <citation type="submission" date="2020-01" db="EMBL/GenBank/DDBJ databases">
        <authorList>
            <person name="Kim M.K."/>
        </authorList>
    </citation>
    <scope>NUCLEOTIDE SEQUENCE [LARGE SCALE GENOMIC DNA]</scope>
    <source>
        <strain evidence="2 3">172606-1</strain>
    </source>
</reference>
<gene>
    <name evidence="2" type="ORF">GXP67_24050</name>
</gene>
<keyword evidence="1" id="KW-0732">Signal</keyword>
<dbReference type="EMBL" id="CP048222">
    <property type="protein sequence ID" value="QHT69497.1"/>
    <property type="molecule type" value="Genomic_DNA"/>
</dbReference>
<keyword evidence="3" id="KW-1185">Reference proteome</keyword>
<dbReference type="Proteomes" id="UP000480178">
    <property type="component" value="Chromosome"/>
</dbReference>
<evidence type="ECO:0000313" key="2">
    <source>
        <dbReference type="EMBL" id="QHT69497.1"/>
    </source>
</evidence>